<proteinExistence type="predicted"/>
<feature type="domain" description="RNase H type-1" evidence="1">
    <location>
        <begin position="90"/>
        <end position="209"/>
    </location>
</feature>
<keyword evidence="3" id="KW-1185">Reference proteome</keyword>
<comment type="caution">
    <text evidence="2">The sequence shown here is derived from an EMBL/GenBank/DDBJ whole genome shotgun (WGS) entry which is preliminary data.</text>
</comment>
<dbReference type="SUPFAM" id="SSF53098">
    <property type="entry name" value="Ribonuclease H-like"/>
    <property type="match status" value="1"/>
</dbReference>
<gene>
    <name evidence="2" type="primary">A06g509870.1_BraROA</name>
    <name evidence="2" type="ORF">IGI04_025313</name>
</gene>
<dbReference type="PANTHER" id="PTHR47074">
    <property type="entry name" value="BNAC02G40300D PROTEIN"/>
    <property type="match status" value="1"/>
</dbReference>
<sequence length="221" mass="24503">MFRKVVCLPPSGSSINILPWVCWSLWLSKNQLLFEAKGSTPEEVALKSLTYAREWISAQTHQKPDQALARRVQTNTQEARRIPNLIRCQTDASWQKDTRRAGLGWIFYNGNESILRGSEAQDFVGSPLIAETLACRSSLRHAISTGFENLRVLSDNQTLVRAINSELLITDIFGIIADIKVLSASFSSISFAFVSRSANEEADSLSRQALSHASFVSVTGL</sequence>
<dbReference type="InterPro" id="IPR036397">
    <property type="entry name" value="RNaseH_sf"/>
</dbReference>
<dbReference type="Proteomes" id="UP000823674">
    <property type="component" value="Chromosome A06"/>
</dbReference>
<dbReference type="Pfam" id="PF13456">
    <property type="entry name" value="RVT_3"/>
    <property type="match status" value="1"/>
</dbReference>
<dbReference type="CDD" id="cd06222">
    <property type="entry name" value="RNase_H_like"/>
    <property type="match status" value="1"/>
</dbReference>
<dbReference type="PANTHER" id="PTHR47074:SF49">
    <property type="entry name" value="POLYNUCLEOTIDYL TRANSFERASE, RIBONUCLEASE H-LIKE SUPERFAMILY PROTEIN"/>
    <property type="match status" value="1"/>
</dbReference>
<evidence type="ECO:0000313" key="2">
    <source>
        <dbReference type="EMBL" id="KAG5395350.1"/>
    </source>
</evidence>
<dbReference type="InterPro" id="IPR044730">
    <property type="entry name" value="RNase_H-like_dom_plant"/>
</dbReference>
<dbReference type="EMBL" id="JADBGQ010000006">
    <property type="protein sequence ID" value="KAG5395350.1"/>
    <property type="molecule type" value="Genomic_DNA"/>
</dbReference>
<name>A0ABQ7MBR4_BRACM</name>
<accession>A0ABQ7MBR4</accession>
<dbReference type="InterPro" id="IPR052929">
    <property type="entry name" value="RNase_H-like_EbsB-rel"/>
</dbReference>
<dbReference type="InterPro" id="IPR012337">
    <property type="entry name" value="RNaseH-like_sf"/>
</dbReference>
<evidence type="ECO:0000313" key="3">
    <source>
        <dbReference type="Proteomes" id="UP000823674"/>
    </source>
</evidence>
<dbReference type="Gene3D" id="3.30.420.10">
    <property type="entry name" value="Ribonuclease H-like superfamily/Ribonuclease H"/>
    <property type="match status" value="1"/>
</dbReference>
<organism evidence="2 3">
    <name type="scientific">Brassica rapa subsp. trilocularis</name>
    <dbReference type="NCBI Taxonomy" id="1813537"/>
    <lineage>
        <taxon>Eukaryota</taxon>
        <taxon>Viridiplantae</taxon>
        <taxon>Streptophyta</taxon>
        <taxon>Embryophyta</taxon>
        <taxon>Tracheophyta</taxon>
        <taxon>Spermatophyta</taxon>
        <taxon>Magnoliopsida</taxon>
        <taxon>eudicotyledons</taxon>
        <taxon>Gunneridae</taxon>
        <taxon>Pentapetalae</taxon>
        <taxon>rosids</taxon>
        <taxon>malvids</taxon>
        <taxon>Brassicales</taxon>
        <taxon>Brassicaceae</taxon>
        <taxon>Brassiceae</taxon>
        <taxon>Brassica</taxon>
    </lineage>
</organism>
<evidence type="ECO:0000259" key="1">
    <source>
        <dbReference type="Pfam" id="PF13456"/>
    </source>
</evidence>
<dbReference type="InterPro" id="IPR002156">
    <property type="entry name" value="RNaseH_domain"/>
</dbReference>
<protein>
    <recommendedName>
        <fullName evidence="1">RNase H type-1 domain-containing protein</fullName>
    </recommendedName>
</protein>
<reference evidence="2 3" key="1">
    <citation type="submission" date="2021-03" db="EMBL/GenBank/DDBJ databases">
        <authorList>
            <person name="King G.J."/>
            <person name="Bancroft I."/>
            <person name="Baten A."/>
            <person name="Bloomfield J."/>
            <person name="Borpatragohain P."/>
            <person name="He Z."/>
            <person name="Irish N."/>
            <person name="Irwin J."/>
            <person name="Liu K."/>
            <person name="Mauleon R.P."/>
            <person name="Moore J."/>
            <person name="Morris R."/>
            <person name="Ostergaard L."/>
            <person name="Wang B."/>
            <person name="Wells R."/>
        </authorList>
    </citation>
    <scope>NUCLEOTIDE SEQUENCE [LARGE SCALE GENOMIC DNA]</scope>
    <source>
        <strain evidence="2">R-o-18</strain>
        <tissue evidence="2">Leaf</tissue>
    </source>
</reference>